<dbReference type="GO" id="GO:0003824">
    <property type="term" value="F:catalytic activity"/>
    <property type="evidence" value="ECO:0007669"/>
    <property type="project" value="InterPro"/>
</dbReference>
<dbReference type="PROSITE" id="PS51257">
    <property type="entry name" value="PROKAR_LIPOPROTEIN"/>
    <property type="match status" value="1"/>
</dbReference>
<dbReference type="SUPFAM" id="SSF74650">
    <property type="entry name" value="Galactose mutarotase-like"/>
    <property type="match status" value="1"/>
</dbReference>
<reference evidence="1" key="1">
    <citation type="submission" date="2019-03" db="EMBL/GenBank/DDBJ databases">
        <title>Single cell metagenomics reveals metabolic interactions within the superorganism composed of flagellate Streblomastix strix and complex community of Bacteroidetes bacteria on its surface.</title>
        <authorList>
            <person name="Treitli S.C."/>
            <person name="Kolisko M."/>
            <person name="Husnik F."/>
            <person name="Keeling P."/>
            <person name="Hampl V."/>
        </authorList>
    </citation>
    <scope>NUCLEOTIDE SEQUENCE</scope>
    <source>
        <strain evidence="1">STM</strain>
    </source>
</reference>
<gene>
    <name evidence="1" type="ORF">EZS27_027844</name>
</gene>
<dbReference type="Pfam" id="PF16153">
    <property type="entry name" value="DUF4861"/>
    <property type="match status" value="1"/>
</dbReference>
<dbReference type="EMBL" id="SNRY01002999">
    <property type="protein sequence ID" value="KAA6322632.1"/>
    <property type="molecule type" value="Genomic_DNA"/>
</dbReference>
<organism evidence="1">
    <name type="scientific">termite gut metagenome</name>
    <dbReference type="NCBI Taxonomy" id="433724"/>
    <lineage>
        <taxon>unclassified sequences</taxon>
        <taxon>metagenomes</taxon>
        <taxon>organismal metagenomes</taxon>
    </lineage>
</organism>
<dbReference type="InterPro" id="IPR032342">
    <property type="entry name" value="DUF4861"/>
</dbReference>
<name>A0A5J4QM30_9ZZZZ</name>
<evidence type="ECO:0008006" key="2">
    <source>
        <dbReference type="Google" id="ProtNLM"/>
    </source>
</evidence>
<sequence>MKRTLYLCLIAFIAVSCNSTKVLTVTVTNASDLARAGELIELSVESVSGILTLKPADTFVITDSAGIEIPYQITYDNNVIFPVNAASAGSATYTIAKGIPAEVAPVTFGKQYPERVDDIAWENDLVAFRTYGPALQVTGEKAFGYDIWNKNVKSLVVEARYAKELNPETKAKIAELKKTDPKTAAELQKEVSYHVDHGDGMDCYKVGPTLGAGTSALLADDAIVYPYCYKTYEILDNGPLRFTVKLVYNPLAVKADTNVVETRIISLDAGSYLNKTTVSYEGLSEETPLAVGIVLHEPNGEAVAADAEAGYMTYIDPTENPKSDNGKIFVGAAFPSKVKEAKVVLFSKKEKQERGADGHVLAISDYKSGDYTYYWGGVWSKSDIQDPAAWNQYVSEFALKAANPLVVEVK</sequence>
<dbReference type="GO" id="GO:0005975">
    <property type="term" value="P:carbohydrate metabolic process"/>
    <property type="evidence" value="ECO:0007669"/>
    <property type="project" value="InterPro"/>
</dbReference>
<evidence type="ECO:0000313" key="1">
    <source>
        <dbReference type="EMBL" id="KAA6322632.1"/>
    </source>
</evidence>
<accession>A0A5J4QM30</accession>
<protein>
    <recommendedName>
        <fullName evidence="2">DUF4861 domain-containing protein</fullName>
    </recommendedName>
</protein>
<dbReference type="AlphaFoldDB" id="A0A5J4QM30"/>
<comment type="caution">
    <text evidence="1">The sequence shown here is derived from an EMBL/GenBank/DDBJ whole genome shotgun (WGS) entry which is preliminary data.</text>
</comment>
<dbReference type="InterPro" id="IPR011013">
    <property type="entry name" value="Gal_mutarotase_sf_dom"/>
</dbReference>
<proteinExistence type="predicted"/>
<dbReference type="GO" id="GO:0030246">
    <property type="term" value="F:carbohydrate binding"/>
    <property type="evidence" value="ECO:0007669"/>
    <property type="project" value="InterPro"/>
</dbReference>